<dbReference type="Proteomes" id="UP000001861">
    <property type="component" value="Unassembled WGS sequence"/>
</dbReference>
<accession>A8P2D5</accession>
<keyword evidence="4" id="KW-1185">Reference proteome</keyword>
<dbReference type="eggNOG" id="ENOG502SNH9">
    <property type="taxonomic scope" value="Eukaryota"/>
</dbReference>
<feature type="region of interest" description="Disordered" evidence="1">
    <location>
        <begin position="28"/>
        <end position="49"/>
    </location>
</feature>
<dbReference type="OMA" id="RMFRAVH"/>
<sequence length="420" mass="46358">MALRLSSLNETYVNKHLPVDGQQPCRCLSSRGPPSVEETAKGESEVERGPPKLRSAIPIEVLELIFSYLSKTELIPVLQSNKSLHSAAIRVLYRELSAESPASSIKLIHRVLDKPLVHRYIRSVDLNVSSVDTLTGNYYRLLRRFLQRLPGLTTLILDLPKSNSPVWIFAGCTFLLRTFSTSMQCSADLARFLDSQPNIQNLTLRGFQTDSFQTVAQFGIDIASNPSALFAPRRNFRDFVLQPGSLPRLANFNAIHAGPPVVATVARGRPVSVASVPLFSPGALESLDALSGGSVPLRRLTVISFDPAAPSFIFEEVAKRFPSLEALHIVILLAEFNSDLLLAACPHLERLKHLKYITCVATSSDEAPLSEEQEIAETWHKHCPSLQTIILPRGKVWFQAPAASPRKGKGWACFDDEDDS</sequence>
<evidence type="ECO:0000259" key="2">
    <source>
        <dbReference type="Pfam" id="PF12937"/>
    </source>
</evidence>
<organism evidence="3 4">
    <name type="scientific">Coprinopsis cinerea (strain Okayama-7 / 130 / ATCC MYA-4618 / FGSC 9003)</name>
    <name type="common">Inky cap fungus</name>
    <name type="synonym">Hormographiella aspergillata</name>
    <dbReference type="NCBI Taxonomy" id="240176"/>
    <lineage>
        <taxon>Eukaryota</taxon>
        <taxon>Fungi</taxon>
        <taxon>Dikarya</taxon>
        <taxon>Basidiomycota</taxon>
        <taxon>Agaricomycotina</taxon>
        <taxon>Agaricomycetes</taxon>
        <taxon>Agaricomycetidae</taxon>
        <taxon>Agaricales</taxon>
        <taxon>Agaricineae</taxon>
        <taxon>Psathyrellaceae</taxon>
        <taxon>Coprinopsis</taxon>
    </lineage>
</organism>
<dbReference type="GeneID" id="6014873"/>
<dbReference type="InParanoid" id="A8P2D5"/>
<evidence type="ECO:0000313" key="4">
    <source>
        <dbReference type="Proteomes" id="UP000001861"/>
    </source>
</evidence>
<comment type="caution">
    <text evidence="3">The sequence shown here is derived from an EMBL/GenBank/DDBJ whole genome shotgun (WGS) entry which is preliminary data.</text>
</comment>
<proteinExistence type="predicted"/>
<dbReference type="OrthoDB" id="3178870at2759"/>
<dbReference type="Pfam" id="PF12937">
    <property type="entry name" value="F-box-like"/>
    <property type="match status" value="1"/>
</dbReference>
<reference evidence="3 4" key="1">
    <citation type="journal article" date="2010" name="Proc. Natl. Acad. Sci. U.S.A.">
        <title>Insights into evolution of multicellular fungi from the assembled chromosomes of the mushroom Coprinopsis cinerea (Coprinus cinereus).</title>
        <authorList>
            <person name="Stajich J.E."/>
            <person name="Wilke S.K."/>
            <person name="Ahren D."/>
            <person name="Au C.H."/>
            <person name="Birren B.W."/>
            <person name="Borodovsky M."/>
            <person name="Burns C."/>
            <person name="Canback B."/>
            <person name="Casselton L.A."/>
            <person name="Cheng C.K."/>
            <person name="Deng J."/>
            <person name="Dietrich F.S."/>
            <person name="Fargo D.C."/>
            <person name="Farman M.L."/>
            <person name="Gathman A.C."/>
            <person name="Goldberg J."/>
            <person name="Guigo R."/>
            <person name="Hoegger P.J."/>
            <person name="Hooker J.B."/>
            <person name="Huggins A."/>
            <person name="James T.Y."/>
            <person name="Kamada T."/>
            <person name="Kilaru S."/>
            <person name="Kodira C."/>
            <person name="Kues U."/>
            <person name="Kupfer D."/>
            <person name="Kwan H.S."/>
            <person name="Lomsadze A."/>
            <person name="Li W."/>
            <person name="Lilly W.W."/>
            <person name="Ma L.J."/>
            <person name="Mackey A.J."/>
            <person name="Manning G."/>
            <person name="Martin F."/>
            <person name="Muraguchi H."/>
            <person name="Natvig D.O."/>
            <person name="Palmerini H."/>
            <person name="Ramesh M.A."/>
            <person name="Rehmeyer C.J."/>
            <person name="Roe B.A."/>
            <person name="Shenoy N."/>
            <person name="Stanke M."/>
            <person name="Ter-Hovhannisyan V."/>
            <person name="Tunlid A."/>
            <person name="Velagapudi R."/>
            <person name="Vision T.J."/>
            <person name="Zeng Q."/>
            <person name="Zolan M.E."/>
            <person name="Pukkila P.J."/>
        </authorList>
    </citation>
    <scope>NUCLEOTIDE SEQUENCE [LARGE SCALE GENOMIC DNA]</scope>
    <source>
        <strain evidence="4">Okayama-7 / 130 / ATCC MYA-4618 / FGSC 9003</strain>
    </source>
</reference>
<feature type="domain" description="F-box" evidence="2">
    <location>
        <begin position="56"/>
        <end position="96"/>
    </location>
</feature>
<dbReference type="InterPro" id="IPR001810">
    <property type="entry name" value="F-box_dom"/>
</dbReference>
<dbReference type="RefSeq" id="XP_001838293.2">
    <property type="nucleotide sequence ID" value="XM_001838241.2"/>
</dbReference>
<dbReference type="EMBL" id="AACS02000013">
    <property type="protein sequence ID" value="EAU83481.2"/>
    <property type="molecule type" value="Genomic_DNA"/>
</dbReference>
<dbReference type="HOGENOM" id="CLU_036643_1_0_1"/>
<gene>
    <name evidence="3" type="ORF">CC1G_04737</name>
</gene>
<dbReference type="AlphaFoldDB" id="A8P2D5"/>
<dbReference type="VEuPathDB" id="FungiDB:CC1G_04737"/>
<dbReference type="InterPro" id="IPR032675">
    <property type="entry name" value="LRR_dom_sf"/>
</dbReference>
<protein>
    <recommendedName>
        <fullName evidence="2">F-box domain-containing protein</fullName>
    </recommendedName>
</protein>
<name>A8P2D5_COPC7</name>
<dbReference type="Gene3D" id="3.80.10.10">
    <property type="entry name" value="Ribonuclease Inhibitor"/>
    <property type="match status" value="1"/>
</dbReference>
<dbReference type="KEGG" id="cci:CC1G_04737"/>
<feature type="compositionally biased region" description="Basic and acidic residues" evidence="1">
    <location>
        <begin position="38"/>
        <end position="49"/>
    </location>
</feature>
<dbReference type="SUPFAM" id="SSF52047">
    <property type="entry name" value="RNI-like"/>
    <property type="match status" value="1"/>
</dbReference>
<evidence type="ECO:0000256" key="1">
    <source>
        <dbReference type="SAM" id="MobiDB-lite"/>
    </source>
</evidence>
<evidence type="ECO:0000313" key="3">
    <source>
        <dbReference type="EMBL" id="EAU83481.2"/>
    </source>
</evidence>